<evidence type="ECO:0000313" key="12">
    <source>
        <dbReference type="Proteomes" id="UP001152607"/>
    </source>
</evidence>
<evidence type="ECO:0000259" key="10">
    <source>
        <dbReference type="Pfam" id="PF05922"/>
    </source>
</evidence>
<dbReference type="Gene3D" id="3.40.50.200">
    <property type="entry name" value="Peptidase S8/S53 domain"/>
    <property type="match status" value="1"/>
</dbReference>
<dbReference type="SUPFAM" id="SSF54897">
    <property type="entry name" value="Protease propeptides/inhibitors"/>
    <property type="match status" value="1"/>
</dbReference>
<feature type="domain" description="Inhibitor I9" evidence="10">
    <location>
        <begin position="30"/>
        <end position="93"/>
    </location>
</feature>
<dbReference type="GO" id="GO:0006508">
    <property type="term" value="P:proteolysis"/>
    <property type="evidence" value="ECO:0007669"/>
    <property type="project" value="UniProtKB-KW"/>
</dbReference>
<dbReference type="InterPro" id="IPR023827">
    <property type="entry name" value="Peptidase_S8_Asp-AS"/>
</dbReference>
<dbReference type="PROSITE" id="PS00138">
    <property type="entry name" value="SUBTILASE_SER"/>
    <property type="match status" value="1"/>
</dbReference>
<dbReference type="PRINTS" id="PR00723">
    <property type="entry name" value="SUBTILISIN"/>
</dbReference>
<keyword evidence="3 8" id="KW-0732">Signal</keyword>
<dbReference type="EMBL" id="CAOQHR010000002">
    <property type="protein sequence ID" value="CAI6320168.1"/>
    <property type="molecule type" value="Genomic_DNA"/>
</dbReference>
<evidence type="ECO:0000256" key="8">
    <source>
        <dbReference type="SAM" id="SignalP"/>
    </source>
</evidence>
<dbReference type="Pfam" id="PF05922">
    <property type="entry name" value="Inhibitor_I9"/>
    <property type="match status" value="1"/>
</dbReference>
<keyword evidence="2 6" id="KW-0645">Protease</keyword>
<protein>
    <submittedName>
        <fullName evidence="11">Uncharacterized protein</fullName>
    </submittedName>
</protein>
<dbReference type="CDD" id="cd04077">
    <property type="entry name" value="Peptidases_S8_PCSK9_ProteinaseK_like"/>
    <property type="match status" value="1"/>
</dbReference>
<dbReference type="PANTHER" id="PTHR43806:SF58">
    <property type="entry name" value="ALKALINE PROTEASE 1-RELATED"/>
    <property type="match status" value="1"/>
</dbReference>
<evidence type="ECO:0000313" key="11">
    <source>
        <dbReference type="EMBL" id="CAI6320168.1"/>
    </source>
</evidence>
<organism evidence="11 12">
    <name type="scientific">Periconia digitata</name>
    <dbReference type="NCBI Taxonomy" id="1303443"/>
    <lineage>
        <taxon>Eukaryota</taxon>
        <taxon>Fungi</taxon>
        <taxon>Dikarya</taxon>
        <taxon>Ascomycota</taxon>
        <taxon>Pezizomycotina</taxon>
        <taxon>Dothideomycetes</taxon>
        <taxon>Pleosporomycetidae</taxon>
        <taxon>Pleosporales</taxon>
        <taxon>Massarineae</taxon>
        <taxon>Periconiaceae</taxon>
        <taxon>Periconia</taxon>
    </lineage>
</organism>
<dbReference type="Gene3D" id="3.30.70.80">
    <property type="entry name" value="Peptidase S8 propeptide/proteinase inhibitor I9"/>
    <property type="match status" value="1"/>
</dbReference>
<accession>A0A9W4UA80</accession>
<feature type="domain" description="Peptidase S8/S53" evidence="9">
    <location>
        <begin position="128"/>
        <end position="351"/>
    </location>
</feature>
<dbReference type="FunFam" id="3.40.50.200:FF:000014">
    <property type="entry name" value="Proteinase K"/>
    <property type="match status" value="1"/>
</dbReference>
<dbReference type="AlphaFoldDB" id="A0A9W4UA80"/>
<dbReference type="InterPro" id="IPR010259">
    <property type="entry name" value="S8pro/Inhibitor_I9"/>
</dbReference>
<keyword evidence="12" id="KW-1185">Reference proteome</keyword>
<dbReference type="InterPro" id="IPR037045">
    <property type="entry name" value="S8pro/Inhibitor_I9_sf"/>
</dbReference>
<feature type="active site" description="Charge relay system" evidence="6">
    <location>
        <position position="136"/>
    </location>
</feature>
<evidence type="ECO:0000256" key="4">
    <source>
        <dbReference type="ARBA" id="ARBA00022801"/>
    </source>
</evidence>
<comment type="similarity">
    <text evidence="1 6 7">Belongs to the peptidase S8 family.</text>
</comment>
<feature type="active site" description="Charge relay system" evidence="6">
    <location>
        <position position="168"/>
    </location>
</feature>
<keyword evidence="4 6" id="KW-0378">Hydrolase</keyword>
<evidence type="ECO:0000256" key="7">
    <source>
        <dbReference type="RuleBase" id="RU003355"/>
    </source>
</evidence>
<evidence type="ECO:0000256" key="6">
    <source>
        <dbReference type="PROSITE-ProRule" id="PRU01240"/>
    </source>
</evidence>
<dbReference type="PANTHER" id="PTHR43806">
    <property type="entry name" value="PEPTIDASE S8"/>
    <property type="match status" value="1"/>
</dbReference>
<comment type="caution">
    <text evidence="11">The sequence shown here is derived from an EMBL/GenBank/DDBJ whole genome shotgun (WGS) entry which is preliminary data.</text>
</comment>
<dbReference type="PROSITE" id="PS51892">
    <property type="entry name" value="SUBTILASE"/>
    <property type="match status" value="1"/>
</dbReference>
<dbReference type="InterPro" id="IPR023828">
    <property type="entry name" value="Peptidase_S8_Ser-AS"/>
</dbReference>
<feature type="active site" description="Charge relay system" evidence="6">
    <location>
        <position position="323"/>
    </location>
</feature>
<gene>
    <name evidence="11" type="ORF">PDIGIT_LOCUS3565</name>
</gene>
<feature type="chain" id="PRO_5040732411" evidence="8">
    <location>
        <begin position="16"/>
        <end position="378"/>
    </location>
</feature>
<dbReference type="OrthoDB" id="206201at2759"/>
<sequence>MYKSLFLSLLPAAFAAPLVTPRDASIIPGKYIVKFKGEMSANAVSEVTASIAKKPDFTYNIFNGFAGSLSDEEVANLKANPSVEYISEDAQVHAFDWQSEAGAPWGLGRISHVTKGNTTYVYDSTGGEGVCAYVIDTGILTTHPEFEDRAEWLENFTGDGIDSDGYGHGTHVAGTIGSVTYGVAKKSTLLAVKVLDSSGGGTFAGVIAGIDFVATDSQTRNCPKGSVANMSLGGGKQQAVNDAVAAAVAAGVFFAVSAGNSNVDAANTSPASEPSAFTVGATDINDAKATFSSYGPIVDGWAPGVNVLSTWNNGGTNTISGTSMASPHVAGLAAYLLAFEDLTTATVTDRIKELSIKGAIANVPSGTVNELIFNGAPE</sequence>
<dbReference type="GO" id="GO:0005576">
    <property type="term" value="C:extracellular region"/>
    <property type="evidence" value="ECO:0007669"/>
    <property type="project" value="UniProtKB-ARBA"/>
</dbReference>
<evidence type="ECO:0000256" key="1">
    <source>
        <dbReference type="ARBA" id="ARBA00011073"/>
    </source>
</evidence>
<dbReference type="Proteomes" id="UP001152607">
    <property type="component" value="Unassembled WGS sequence"/>
</dbReference>
<reference evidence="11" key="1">
    <citation type="submission" date="2023-01" db="EMBL/GenBank/DDBJ databases">
        <authorList>
            <person name="Van Ghelder C."/>
            <person name="Rancurel C."/>
        </authorList>
    </citation>
    <scope>NUCLEOTIDE SEQUENCE</scope>
    <source>
        <strain evidence="11">CNCM I-4278</strain>
    </source>
</reference>
<dbReference type="InterPro" id="IPR036852">
    <property type="entry name" value="Peptidase_S8/S53_dom_sf"/>
</dbReference>
<feature type="signal peptide" evidence="8">
    <location>
        <begin position="1"/>
        <end position="15"/>
    </location>
</feature>
<keyword evidence="5 6" id="KW-0720">Serine protease</keyword>
<dbReference type="InterPro" id="IPR050131">
    <property type="entry name" value="Peptidase_S8_subtilisin-like"/>
</dbReference>
<name>A0A9W4UA80_9PLEO</name>
<dbReference type="PROSITE" id="PS00136">
    <property type="entry name" value="SUBTILASE_ASP"/>
    <property type="match status" value="1"/>
</dbReference>
<evidence type="ECO:0000256" key="5">
    <source>
        <dbReference type="ARBA" id="ARBA00022825"/>
    </source>
</evidence>
<proteinExistence type="inferred from homology"/>
<dbReference type="SUPFAM" id="SSF52743">
    <property type="entry name" value="Subtilisin-like"/>
    <property type="match status" value="1"/>
</dbReference>
<dbReference type="PROSITE" id="PS00137">
    <property type="entry name" value="SUBTILASE_HIS"/>
    <property type="match status" value="1"/>
</dbReference>
<dbReference type="Pfam" id="PF00082">
    <property type="entry name" value="Peptidase_S8"/>
    <property type="match status" value="1"/>
</dbReference>
<dbReference type="InterPro" id="IPR015500">
    <property type="entry name" value="Peptidase_S8_subtilisin-rel"/>
</dbReference>
<dbReference type="InterPro" id="IPR034193">
    <property type="entry name" value="PCSK9_ProteinaseK-like"/>
</dbReference>
<dbReference type="GO" id="GO:0004252">
    <property type="term" value="F:serine-type endopeptidase activity"/>
    <property type="evidence" value="ECO:0007669"/>
    <property type="project" value="UniProtKB-UniRule"/>
</dbReference>
<evidence type="ECO:0000259" key="9">
    <source>
        <dbReference type="Pfam" id="PF00082"/>
    </source>
</evidence>
<evidence type="ECO:0000256" key="3">
    <source>
        <dbReference type="ARBA" id="ARBA00022729"/>
    </source>
</evidence>
<dbReference type="InterPro" id="IPR022398">
    <property type="entry name" value="Peptidase_S8_His-AS"/>
</dbReference>
<evidence type="ECO:0000256" key="2">
    <source>
        <dbReference type="ARBA" id="ARBA00022670"/>
    </source>
</evidence>
<dbReference type="InterPro" id="IPR000209">
    <property type="entry name" value="Peptidase_S8/S53_dom"/>
</dbReference>